<name>A0AAD9RPK7_9HYME</name>
<evidence type="ECO:0000313" key="9">
    <source>
        <dbReference type="EMBL" id="KAK2582968.1"/>
    </source>
</evidence>
<evidence type="ECO:0000256" key="3">
    <source>
        <dbReference type="ARBA" id="ARBA00022946"/>
    </source>
</evidence>
<proteinExistence type="inferred from homology"/>
<evidence type="ECO:0000256" key="8">
    <source>
        <dbReference type="ARBA" id="ARBA00035344"/>
    </source>
</evidence>
<comment type="subcellular location">
    <subcellularLocation>
        <location evidence="1">Mitochondrion</location>
    </subcellularLocation>
</comment>
<keyword evidence="6" id="KW-0687">Ribonucleoprotein</keyword>
<evidence type="ECO:0000256" key="1">
    <source>
        <dbReference type="ARBA" id="ARBA00004173"/>
    </source>
</evidence>
<comment type="similarity">
    <text evidence="2">Belongs to the mitochondrion-specific ribosomal protein mS26 family.</text>
</comment>
<evidence type="ECO:0000256" key="6">
    <source>
        <dbReference type="ARBA" id="ARBA00023274"/>
    </source>
</evidence>
<dbReference type="Proteomes" id="UP001258017">
    <property type="component" value="Unassembled WGS sequence"/>
</dbReference>
<dbReference type="Pfam" id="PF14943">
    <property type="entry name" value="MRP-S26"/>
    <property type="match status" value="1"/>
</dbReference>
<sequence length="225" mass="26499">MLRTKQISGFCSLTLGSVVRCEYLEPNKIYTQCIRWKRKPIWLPTAKSKVFRVATRPKISHEEDIELQRLNNNYRTYMKSLKNYFEIEYKEGQIQFNEEVVNKAAEEDFIKCSLLNNEWNMRVAEDREIRLRKEREEKKELILQKLVKKEKRDATIEKKVTEHIKKLKEEAPTFITTTNIDKAIEEALANVVNHDFAIDLNGNFHTGKYLDTGKEGVNNSNVTNQ</sequence>
<comment type="caution">
    <text evidence="9">The sequence shown here is derived from an EMBL/GenBank/DDBJ whole genome shotgun (WGS) entry which is preliminary data.</text>
</comment>
<keyword evidence="5" id="KW-0496">Mitochondrion</keyword>
<dbReference type="AlphaFoldDB" id="A0AAD9RPK7"/>
<evidence type="ECO:0000256" key="5">
    <source>
        <dbReference type="ARBA" id="ARBA00023128"/>
    </source>
</evidence>
<keyword evidence="10" id="KW-1185">Reference proteome</keyword>
<dbReference type="InterPro" id="IPR026140">
    <property type="entry name" value="Ribosomal_mS26"/>
</dbReference>
<protein>
    <recommendedName>
        <fullName evidence="7">Small ribosomal subunit protein mS26</fullName>
    </recommendedName>
    <alternativeName>
        <fullName evidence="8">28S ribosomal protein S26, mitochondrial</fullName>
    </alternativeName>
</protein>
<reference evidence="9" key="2">
    <citation type="journal article" date="2023" name="Commun. Biol.">
        <title>Intrasexual cuticular hydrocarbon dimorphism in a wasp sheds light on hydrocarbon biosynthesis genes in Hymenoptera.</title>
        <authorList>
            <person name="Moris V.C."/>
            <person name="Podsiadlowski L."/>
            <person name="Martin S."/>
            <person name="Oeyen J.P."/>
            <person name="Donath A."/>
            <person name="Petersen M."/>
            <person name="Wilbrandt J."/>
            <person name="Misof B."/>
            <person name="Liedtke D."/>
            <person name="Thamm M."/>
            <person name="Scheiner R."/>
            <person name="Schmitt T."/>
            <person name="Niehuis O."/>
        </authorList>
    </citation>
    <scope>NUCLEOTIDE SEQUENCE</scope>
    <source>
        <strain evidence="9">GBR_01_08_01A</strain>
    </source>
</reference>
<dbReference type="EMBL" id="JAIFRP010000030">
    <property type="protein sequence ID" value="KAK2582968.1"/>
    <property type="molecule type" value="Genomic_DNA"/>
</dbReference>
<evidence type="ECO:0000256" key="7">
    <source>
        <dbReference type="ARBA" id="ARBA00035138"/>
    </source>
</evidence>
<dbReference type="GO" id="GO:0005763">
    <property type="term" value="C:mitochondrial small ribosomal subunit"/>
    <property type="evidence" value="ECO:0007669"/>
    <property type="project" value="InterPro"/>
</dbReference>
<keyword evidence="3" id="KW-0809">Transit peptide</keyword>
<evidence type="ECO:0000256" key="2">
    <source>
        <dbReference type="ARBA" id="ARBA00009672"/>
    </source>
</evidence>
<organism evidence="9 10">
    <name type="scientific">Odynerus spinipes</name>
    <dbReference type="NCBI Taxonomy" id="1348599"/>
    <lineage>
        <taxon>Eukaryota</taxon>
        <taxon>Metazoa</taxon>
        <taxon>Ecdysozoa</taxon>
        <taxon>Arthropoda</taxon>
        <taxon>Hexapoda</taxon>
        <taxon>Insecta</taxon>
        <taxon>Pterygota</taxon>
        <taxon>Neoptera</taxon>
        <taxon>Endopterygota</taxon>
        <taxon>Hymenoptera</taxon>
        <taxon>Apocrita</taxon>
        <taxon>Aculeata</taxon>
        <taxon>Vespoidea</taxon>
        <taxon>Vespidae</taxon>
        <taxon>Eumeninae</taxon>
        <taxon>Odynerus</taxon>
    </lineage>
</organism>
<accession>A0AAD9RPK7</accession>
<dbReference type="PANTHER" id="PTHR21035">
    <property type="entry name" value="28S RIBOSOMAL PROTEIN S26, MITOCHONDRIAL"/>
    <property type="match status" value="1"/>
</dbReference>
<gene>
    <name evidence="9" type="ORF">KPH14_009022</name>
</gene>
<keyword evidence="4" id="KW-0689">Ribosomal protein</keyword>
<evidence type="ECO:0000313" key="10">
    <source>
        <dbReference type="Proteomes" id="UP001258017"/>
    </source>
</evidence>
<reference evidence="9" key="1">
    <citation type="submission" date="2021-08" db="EMBL/GenBank/DDBJ databases">
        <authorList>
            <person name="Misof B."/>
            <person name="Oliver O."/>
            <person name="Podsiadlowski L."/>
            <person name="Donath A."/>
            <person name="Peters R."/>
            <person name="Mayer C."/>
            <person name="Rust J."/>
            <person name="Gunkel S."/>
            <person name="Lesny P."/>
            <person name="Martin S."/>
            <person name="Oeyen J.P."/>
            <person name="Petersen M."/>
            <person name="Panagiotis P."/>
            <person name="Wilbrandt J."/>
            <person name="Tanja T."/>
        </authorList>
    </citation>
    <scope>NUCLEOTIDE SEQUENCE</scope>
    <source>
        <strain evidence="9">GBR_01_08_01A</strain>
        <tissue evidence="9">Thorax + abdomen</tissue>
    </source>
</reference>
<dbReference type="PANTHER" id="PTHR21035:SF2">
    <property type="entry name" value="SMALL RIBOSOMAL SUBUNIT PROTEIN MS26"/>
    <property type="match status" value="1"/>
</dbReference>
<evidence type="ECO:0000256" key="4">
    <source>
        <dbReference type="ARBA" id="ARBA00022980"/>
    </source>
</evidence>